<dbReference type="InterPro" id="IPR021050">
    <property type="entry name" value="Cyt_c_oxidase_su4_actinobac"/>
</dbReference>
<evidence type="ECO:0000313" key="13">
    <source>
        <dbReference type="EMBL" id="SHE66417.1"/>
    </source>
</evidence>
<evidence type="ECO:0000256" key="12">
    <source>
        <dbReference type="SAM" id="Phobius"/>
    </source>
</evidence>
<evidence type="ECO:0000256" key="1">
    <source>
        <dbReference type="ARBA" id="ARBA00002536"/>
    </source>
</evidence>
<evidence type="ECO:0000256" key="7">
    <source>
        <dbReference type="ARBA" id="ARBA00022989"/>
    </source>
</evidence>
<dbReference type="EC" id="7.1.1.9" evidence="4"/>
<dbReference type="GO" id="GO:0005886">
    <property type="term" value="C:plasma membrane"/>
    <property type="evidence" value="ECO:0007669"/>
    <property type="project" value="UniProtKB-SubCell"/>
</dbReference>
<feature type="transmembrane region" description="Helical" evidence="12">
    <location>
        <begin position="74"/>
        <end position="97"/>
    </location>
</feature>
<comment type="function">
    <text evidence="1">Part of cytochrome c oxidase, its function is unknown.</text>
</comment>
<feature type="transmembrane region" description="Helical" evidence="12">
    <location>
        <begin position="7"/>
        <end position="25"/>
    </location>
</feature>
<dbReference type="GO" id="GO:0022900">
    <property type="term" value="P:electron transport chain"/>
    <property type="evidence" value="ECO:0007669"/>
    <property type="project" value="InterPro"/>
</dbReference>
<comment type="catalytic activity">
    <reaction evidence="11">
        <text>4 Fe(II)-[cytochrome c] + O2 + 8 H(+)(in) = 4 Fe(III)-[cytochrome c] + 2 H2O + 4 H(+)(out)</text>
        <dbReference type="Rhea" id="RHEA:11436"/>
        <dbReference type="Rhea" id="RHEA-COMP:10350"/>
        <dbReference type="Rhea" id="RHEA-COMP:14399"/>
        <dbReference type="ChEBI" id="CHEBI:15377"/>
        <dbReference type="ChEBI" id="CHEBI:15378"/>
        <dbReference type="ChEBI" id="CHEBI:15379"/>
        <dbReference type="ChEBI" id="CHEBI:29033"/>
        <dbReference type="ChEBI" id="CHEBI:29034"/>
        <dbReference type="EC" id="7.1.1.9"/>
    </reaction>
</comment>
<sequence>MKLESRIYVGVGVFFVLVVVIYFLWSGDSGNSIFLVASALLGIMPGLYLGWWSRRMSPRPEDREDVSLEEIEGAVGYFPSYTIWPFVLGIGVFLTALAFVFGAWTAVIGMGFVISAAIGGTLSSKPKAMAHR</sequence>
<feature type="transmembrane region" description="Helical" evidence="12">
    <location>
        <begin position="103"/>
        <end position="122"/>
    </location>
</feature>
<keyword evidence="14" id="KW-1185">Reference proteome</keyword>
<comment type="subcellular location">
    <subcellularLocation>
        <location evidence="2">Cell membrane</location>
        <topology evidence="2">Multi-pass membrane protein</topology>
    </subcellularLocation>
</comment>
<evidence type="ECO:0000256" key="11">
    <source>
        <dbReference type="ARBA" id="ARBA00047816"/>
    </source>
</evidence>
<dbReference type="STRING" id="1121881.SAMN02745225_01268"/>
<comment type="similarity">
    <text evidence="3">Belongs to the cytochrome c oxidase bacterial subunit CtaF family.</text>
</comment>
<evidence type="ECO:0000256" key="3">
    <source>
        <dbReference type="ARBA" id="ARBA00006870"/>
    </source>
</evidence>
<evidence type="ECO:0000256" key="10">
    <source>
        <dbReference type="ARBA" id="ARBA00031401"/>
    </source>
</evidence>
<protein>
    <recommendedName>
        <fullName evidence="4">cytochrome-c oxidase</fullName>
        <ecNumber evidence="4">7.1.1.9</ecNumber>
    </recommendedName>
    <alternativeName>
        <fullName evidence="10">Cytochrome aa3 subunit 4</fullName>
    </alternativeName>
    <alternativeName>
        <fullName evidence="9">Cytochrome c oxidase polypeptide IV</fullName>
    </alternativeName>
</protein>
<dbReference type="Pfam" id="PF12270">
    <property type="entry name" value="Cyt_c_ox_IV"/>
    <property type="match status" value="1"/>
</dbReference>
<dbReference type="AlphaFoldDB" id="A0A1M4VBW2"/>
<dbReference type="RefSeq" id="WP_072790103.1">
    <property type="nucleotide sequence ID" value="NZ_FQUL01000015.1"/>
</dbReference>
<organism evidence="13 14">
    <name type="scientific">Ferrithrix thermotolerans DSM 19514</name>
    <dbReference type="NCBI Taxonomy" id="1121881"/>
    <lineage>
        <taxon>Bacteria</taxon>
        <taxon>Bacillati</taxon>
        <taxon>Actinomycetota</taxon>
        <taxon>Acidimicrobiia</taxon>
        <taxon>Acidimicrobiales</taxon>
        <taxon>Acidimicrobiaceae</taxon>
        <taxon>Ferrithrix</taxon>
    </lineage>
</organism>
<feature type="transmembrane region" description="Helical" evidence="12">
    <location>
        <begin position="31"/>
        <end position="53"/>
    </location>
</feature>
<name>A0A1M4VBW2_9ACTN</name>
<evidence type="ECO:0000256" key="5">
    <source>
        <dbReference type="ARBA" id="ARBA00022475"/>
    </source>
</evidence>
<keyword evidence="7 12" id="KW-1133">Transmembrane helix</keyword>
<evidence type="ECO:0000313" key="14">
    <source>
        <dbReference type="Proteomes" id="UP000184295"/>
    </source>
</evidence>
<evidence type="ECO:0000256" key="6">
    <source>
        <dbReference type="ARBA" id="ARBA00022692"/>
    </source>
</evidence>
<reference evidence="14" key="1">
    <citation type="submission" date="2016-11" db="EMBL/GenBank/DDBJ databases">
        <authorList>
            <person name="Varghese N."/>
            <person name="Submissions S."/>
        </authorList>
    </citation>
    <scope>NUCLEOTIDE SEQUENCE [LARGE SCALE GENOMIC DNA]</scope>
    <source>
        <strain evidence="14">DSM 19514</strain>
    </source>
</reference>
<evidence type="ECO:0000256" key="8">
    <source>
        <dbReference type="ARBA" id="ARBA00023136"/>
    </source>
</evidence>
<dbReference type="Proteomes" id="UP000184295">
    <property type="component" value="Unassembled WGS sequence"/>
</dbReference>
<dbReference type="OrthoDB" id="5244617at2"/>
<proteinExistence type="inferred from homology"/>
<dbReference type="EMBL" id="FQUL01000015">
    <property type="protein sequence ID" value="SHE66417.1"/>
    <property type="molecule type" value="Genomic_DNA"/>
</dbReference>
<evidence type="ECO:0000256" key="2">
    <source>
        <dbReference type="ARBA" id="ARBA00004651"/>
    </source>
</evidence>
<evidence type="ECO:0000256" key="4">
    <source>
        <dbReference type="ARBA" id="ARBA00012949"/>
    </source>
</evidence>
<evidence type="ECO:0000256" key="9">
    <source>
        <dbReference type="ARBA" id="ARBA00031366"/>
    </source>
</evidence>
<keyword evidence="6 12" id="KW-0812">Transmembrane</keyword>
<keyword evidence="8 12" id="KW-0472">Membrane</keyword>
<accession>A0A1M4VBW2</accession>
<keyword evidence="5" id="KW-1003">Cell membrane</keyword>
<gene>
    <name evidence="13" type="ORF">SAMN02745225_01268</name>
</gene>
<dbReference type="GO" id="GO:0004129">
    <property type="term" value="F:cytochrome-c oxidase activity"/>
    <property type="evidence" value="ECO:0007669"/>
    <property type="project" value="UniProtKB-EC"/>
</dbReference>